<dbReference type="CDD" id="cd06170">
    <property type="entry name" value="LuxR_C_like"/>
    <property type="match status" value="1"/>
</dbReference>
<dbReference type="Pfam" id="PF00196">
    <property type="entry name" value="GerE"/>
    <property type="match status" value="1"/>
</dbReference>
<dbReference type="PANTHER" id="PTHR43214:SF24">
    <property type="entry name" value="TRANSCRIPTIONAL REGULATORY PROTEIN NARL-RELATED"/>
    <property type="match status" value="1"/>
</dbReference>
<keyword evidence="2" id="KW-0238">DNA-binding</keyword>
<feature type="domain" description="HTH luxR-type" evidence="4">
    <location>
        <begin position="136"/>
        <end position="201"/>
    </location>
</feature>
<dbReference type="KEGG" id="src:M271_34410"/>
<keyword evidence="3" id="KW-0804">Transcription</keyword>
<gene>
    <name evidence="5" type="ORF">D3C57_109255</name>
</gene>
<dbReference type="InterPro" id="IPR039420">
    <property type="entry name" value="WalR-like"/>
</dbReference>
<evidence type="ECO:0000256" key="1">
    <source>
        <dbReference type="ARBA" id="ARBA00023015"/>
    </source>
</evidence>
<dbReference type="InterPro" id="IPR016032">
    <property type="entry name" value="Sig_transdc_resp-reg_C-effctor"/>
</dbReference>
<dbReference type="GO" id="GO:0003677">
    <property type="term" value="F:DNA binding"/>
    <property type="evidence" value="ECO:0007669"/>
    <property type="project" value="UniProtKB-KW"/>
</dbReference>
<proteinExistence type="predicted"/>
<dbReference type="Proteomes" id="UP000281594">
    <property type="component" value="Unassembled WGS sequence"/>
</dbReference>
<dbReference type="PROSITE" id="PS50043">
    <property type="entry name" value="HTH_LUXR_2"/>
    <property type="match status" value="1"/>
</dbReference>
<reference evidence="5 6" key="1">
    <citation type="journal article" date="2018" name="J. Biol. Chem.">
        <title>Discovery of the actinoplanic acid pathway in Streptomyces rapamycinicus reveals a genetically conserved synergism with rapamycin.</title>
        <authorList>
            <person name="Mrak P."/>
            <person name="Krastel P."/>
            <person name="Pivk Lukancic P."/>
            <person name="Tao J."/>
            <person name="Pistorius D."/>
            <person name="Moore C.M."/>
        </authorList>
    </citation>
    <scope>NUCLEOTIDE SEQUENCE [LARGE SCALE GENOMIC DNA]</scope>
    <source>
        <strain evidence="5 6">NRRL 5491</strain>
    </source>
</reference>
<dbReference type="RefSeq" id="WP_020871772.1">
    <property type="nucleotide sequence ID" value="NC_022785.1"/>
</dbReference>
<dbReference type="eggNOG" id="COG2197">
    <property type="taxonomic scope" value="Bacteria"/>
</dbReference>
<dbReference type="Gene3D" id="3.40.50.2300">
    <property type="match status" value="1"/>
</dbReference>
<evidence type="ECO:0000313" key="6">
    <source>
        <dbReference type="Proteomes" id="UP000281594"/>
    </source>
</evidence>
<protein>
    <recommendedName>
        <fullName evidence="4">HTH luxR-type domain-containing protein</fullName>
    </recommendedName>
</protein>
<accession>A0A0A0NMU6</accession>
<dbReference type="PANTHER" id="PTHR43214">
    <property type="entry name" value="TWO-COMPONENT RESPONSE REGULATOR"/>
    <property type="match status" value="1"/>
</dbReference>
<dbReference type="STRING" id="1343740.M271_34410"/>
<dbReference type="PRINTS" id="PR00038">
    <property type="entry name" value="HTHLUXR"/>
</dbReference>
<evidence type="ECO:0000313" key="5">
    <source>
        <dbReference type="EMBL" id="RLV78554.1"/>
    </source>
</evidence>
<comment type="caution">
    <text evidence="5">The sequence shown here is derived from an EMBL/GenBank/DDBJ whole genome shotgun (WGS) entry which is preliminary data.</text>
</comment>
<evidence type="ECO:0000259" key="4">
    <source>
        <dbReference type="PROSITE" id="PS50043"/>
    </source>
</evidence>
<dbReference type="HOGENOM" id="CLU_000445_90_2_11"/>
<dbReference type="GO" id="GO:0006355">
    <property type="term" value="P:regulation of DNA-templated transcription"/>
    <property type="evidence" value="ECO:0007669"/>
    <property type="project" value="InterPro"/>
</dbReference>
<sequence length="203" mass="22166">MTDRITVQVCADDPLSEAGVIALLRPRPEIRLYDGADDPAVTVVAADISDPAGYQLLRTAQHSGSSRLVLLVSRLQDHQLSLAAECGAAGIMWRASVDSDRLVRMIQTVATGDGHLPPDLQTRLLHLLGQLHGMKQGLGIGHVAEREIDVLRLVAEGYDTPEIALNLSFSERTIKNVLHAFITRHHLRNRSHAVAFALRKGLI</sequence>
<dbReference type="EMBL" id="QYCY01000001">
    <property type="protein sequence ID" value="RLV78554.1"/>
    <property type="molecule type" value="Genomic_DNA"/>
</dbReference>
<evidence type="ECO:0000256" key="2">
    <source>
        <dbReference type="ARBA" id="ARBA00023125"/>
    </source>
</evidence>
<evidence type="ECO:0000256" key="3">
    <source>
        <dbReference type="ARBA" id="ARBA00023163"/>
    </source>
</evidence>
<organism evidence="5 6">
    <name type="scientific">Streptomyces rapamycinicus (strain ATCC 29253 / DSM 41530 / NRRL 5491 / AYB-994)</name>
    <name type="common">Streptomyces hygroscopicus (strain ATCC 29253)</name>
    <dbReference type="NCBI Taxonomy" id="1343740"/>
    <lineage>
        <taxon>Bacteria</taxon>
        <taxon>Bacillati</taxon>
        <taxon>Actinomycetota</taxon>
        <taxon>Actinomycetes</taxon>
        <taxon>Kitasatosporales</taxon>
        <taxon>Streptomycetaceae</taxon>
        <taxon>Streptomyces</taxon>
        <taxon>Streptomyces violaceusniger group</taxon>
    </lineage>
</organism>
<dbReference type="AlphaFoldDB" id="A0A0A0NMU6"/>
<keyword evidence="1" id="KW-0805">Transcription regulation</keyword>
<dbReference type="SMART" id="SM00421">
    <property type="entry name" value="HTH_LUXR"/>
    <property type="match status" value="1"/>
</dbReference>
<name>A0A0A0NMU6_STRRN</name>
<dbReference type="SUPFAM" id="SSF46894">
    <property type="entry name" value="C-terminal effector domain of the bipartite response regulators"/>
    <property type="match status" value="1"/>
</dbReference>
<dbReference type="InterPro" id="IPR000792">
    <property type="entry name" value="Tscrpt_reg_LuxR_C"/>
</dbReference>